<keyword evidence="4" id="KW-0067">ATP-binding</keyword>
<proteinExistence type="predicted"/>
<dbReference type="SUPFAM" id="SSF63862">
    <property type="entry name" value="Thiamin pyrophosphokinase, substrate-binding domain"/>
    <property type="match status" value="1"/>
</dbReference>
<sequence length="201" mass="22988">MKNKKVFLLLNGEKPKEVPNFSVYDLICATDGAYQYLEKYKIVPDFVSGDLDSLEAIPKEIEVIKTTNQDFTDFDKILQILFDKGFTKIDVYGASGQEQDHFLGNLDTAIRWKKKLSLTFFDNNGTYFLAKKKIVLSNCKGKIISLIPFPKASKVETFGLKYSLKKETLKFGKRIGTRNLAIDKKVKINFKKGNMFVFINN</sequence>
<dbReference type="SUPFAM" id="SSF63999">
    <property type="entry name" value="Thiamin pyrophosphokinase, catalytic domain"/>
    <property type="match status" value="1"/>
</dbReference>
<dbReference type="InterPro" id="IPR036371">
    <property type="entry name" value="TPK_B1-bd_sf"/>
</dbReference>
<feature type="domain" description="Thiamin pyrophosphokinase thiamin-binding" evidence="6">
    <location>
        <begin position="125"/>
        <end position="195"/>
    </location>
</feature>
<keyword evidence="2" id="KW-0547">Nucleotide-binding</keyword>
<dbReference type="RefSeq" id="WP_377408816.1">
    <property type="nucleotide sequence ID" value="NZ_JBHSCY010000001.1"/>
</dbReference>
<dbReference type="Pfam" id="PF04263">
    <property type="entry name" value="TPK_catalytic"/>
    <property type="match status" value="1"/>
</dbReference>
<evidence type="ECO:0000313" key="7">
    <source>
        <dbReference type="EMBL" id="MFC4268378.1"/>
    </source>
</evidence>
<dbReference type="GO" id="GO:0004788">
    <property type="term" value="F:thiamine diphosphokinase activity"/>
    <property type="evidence" value="ECO:0007669"/>
    <property type="project" value="UniProtKB-EC"/>
</dbReference>
<dbReference type="Proteomes" id="UP001595826">
    <property type="component" value="Unassembled WGS sequence"/>
</dbReference>
<accession>A0ABV8RAB7</accession>
<dbReference type="PANTHER" id="PTHR41299">
    <property type="entry name" value="THIAMINE PYROPHOSPHOKINASE"/>
    <property type="match status" value="1"/>
</dbReference>
<dbReference type="EC" id="2.7.6.2" evidence="5"/>
<dbReference type="SMART" id="SM00983">
    <property type="entry name" value="TPK_B1_binding"/>
    <property type="match status" value="1"/>
</dbReference>
<dbReference type="InterPro" id="IPR036759">
    <property type="entry name" value="TPK_catalytic_sf"/>
</dbReference>
<evidence type="ECO:0000256" key="4">
    <source>
        <dbReference type="ARBA" id="ARBA00022840"/>
    </source>
</evidence>
<gene>
    <name evidence="7" type="ORF">ACFOWD_05620</name>
</gene>
<keyword evidence="3" id="KW-0418">Kinase</keyword>
<keyword evidence="1 7" id="KW-0808">Transferase</keyword>
<organism evidence="7 8">
    <name type="scientific">Polaribacter marinivivus</name>
    <dbReference type="NCBI Taxonomy" id="1524260"/>
    <lineage>
        <taxon>Bacteria</taxon>
        <taxon>Pseudomonadati</taxon>
        <taxon>Bacteroidota</taxon>
        <taxon>Flavobacteriia</taxon>
        <taxon>Flavobacteriales</taxon>
        <taxon>Flavobacteriaceae</taxon>
    </lineage>
</organism>
<dbReference type="EMBL" id="JBHSCY010000001">
    <property type="protein sequence ID" value="MFC4268378.1"/>
    <property type="molecule type" value="Genomic_DNA"/>
</dbReference>
<dbReference type="InterPro" id="IPR006282">
    <property type="entry name" value="Thi_PPkinase"/>
</dbReference>
<dbReference type="PANTHER" id="PTHR41299:SF1">
    <property type="entry name" value="THIAMINE PYROPHOSPHOKINASE"/>
    <property type="match status" value="1"/>
</dbReference>
<reference evidence="8" key="1">
    <citation type="journal article" date="2019" name="Int. J. Syst. Evol. Microbiol.">
        <title>The Global Catalogue of Microorganisms (GCM) 10K type strain sequencing project: providing services to taxonomists for standard genome sequencing and annotation.</title>
        <authorList>
            <consortium name="The Broad Institute Genomics Platform"/>
            <consortium name="The Broad Institute Genome Sequencing Center for Infectious Disease"/>
            <person name="Wu L."/>
            <person name="Ma J."/>
        </authorList>
    </citation>
    <scope>NUCLEOTIDE SEQUENCE [LARGE SCALE GENOMIC DNA]</scope>
    <source>
        <strain evidence="8">CECT 8655</strain>
    </source>
</reference>
<evidence type="ECO:0000256" key="3">
    <source>
        <dbReference type="ARBA" id="ARBA00022777"/>
    </source>
</evidence>
<dbReference type="NCBIfam" id="TIGR01378">
    <property type="entry name" value="thi_PPkinase"/>
    <property type="match status" value="1"/>
</dbReference>
<keyword evidence="8" id="KW-1185">Reference proteome</keyword>
<dbReference type="InterPro" id="IPR053149">
    <property type="entry name" value="TPK"/>
</dbReference>
<dbReference type="InterPro" id="IPR007373">
    <property type="entry name" value="Thiamin_PyroPKinase_B1-bd"/>
</dbReference>
<dbReference type="CDD" id="cd07995">
    <property type="entry name" value="TPK"/>
    <property type="match status" value="1"/>
</dbReference>
<dbReference type="Gene3D" id="3.40.50.10240">
    <property type="entry name" value="Thiamin pyrophosphokinase, catalytic domain"/>
    <property type="match status" value="1"/>
</dbReference>
<protein>
    <recommendedName>
        <fullName evidence="5">Thiamine diphosphokinase</fullName>
        <ecNumber evidence="5">2.7.6.2</ecNumber>
    </recommendedName>
</protein>
<dbReference type="Pfam" id="PF04265">
    <property type="entry name" value="TPK_B1_binding"/>
    <property type="match status" value="1"/>
</dbReference>
<evidence type="ECO:0000256" key="1">
    <source>
        <dbReference type="ARBA" id="ARBA00022679"/>
    </source>
</evidence>
<evidence type="ECO:0000256" key="5">
    <source>
        <dbReference type="NCBIfam" id="TIGR01378"/>
    </source>
</evidence>
<name>A0ABV8RAB7_9FLAO</name>
<evidence type="ECO:0000259" key="6">
    <source>
        <dbReference type="SMART" id="SM00983"/>
    </source>
</evidence>
<evidence type="ECO:0000313" key="8">
    <source>
        <dbReference type="Proteomes" id="UP001595826"/>
    </source>
</evidence>
<evidence type="ECO:0000256" key="2">
    <source>
        <dbReference type="ARBA" id="ARBA00022741"/>
    </source>
</evidence>
<comment type="caution">
    <text evidence="7">The sequence shown here is derived from an EMBL/GenBank/DDBJ whole genome shotgun (WGS) entry which is preliminary data.</text>
</comment>
<dbReference type="InterPro" id="IPR007371">
    <property type="entry name" value="TPK_catalytic"/>
</dbReference>